<evidence type="ECO:0000256" key="2">
    <source>
        <dbReference type="ARBA" id="ARBA00022679"/>
    </source>
</evidence>
<evidence type="ECO:0000256" key="5">
    <source>
        <dbReference type="ARBA" id="ARBA00023315"/>
    </source>
</evidence>
<evidence type="ECO:0008006" key="7">
    <source>
        <dbReference type="Google" id="ProtNLM"/>
    </source>
</evidence>
<gene>
    <name evidence="6" type="ORF">HMPREF9726_00573</name>
</gene>
<dbReference type="FunFam" id="2.160.10.10:FF:000037">
    <property type="entry name" value="Streptogramin A acetyltransferase"/>
    <property type="match status" value="1"/>
</dbReference>
<dbReference type="GO" id="GO:0016746">
    <property type="term" value="F:acyltransferase activity"/>
    <property type="evidence" value="ECO:0007669"/>
    <property type="project" value="UniProtKB-KW"/>
</dbReference>
<sequence>MYGPQPNEIHPMKGFDQVCFIKNIITNPNIIVGDYSYYDDPVNSENFENNVLYHYPFIGDKLIIGKFCAIARDVKFIMNGANHKMNCFTTYPFSIFRNGWEKVTPEMEELPIKGDTVIQNDVWIGYNSLIMPGIKIGNGSIIASNSVVVKDVEPYSIVGGNPAKLIRKRFDNEIIDLLESIKWWDWPIEKITTNLEILTSNDVSKLREISGMKIT</sequence>
<dbReference type="EMBL" id="AGDV01000005">
    <property type="protein sequence ID" value="EMB35298.1"/>
    <property type="molecule type" value="Genomic_DNA"/>
</dbReference>
<reference evidence="6" key="1">
    <citation type="submission" date="2012-01" db="EMBL/GenBank/DDBJ databases">
        <title>The Genome Sequence of Treponema denticola H-22.</title>
        <authorList>
            <consortium name="The Broad Institute Genome Sequencing Platform"/>
            <person name="Earl A."/>
            <person name="Ward D."/>
            <person name="Feldgarden M."/>
            <person name="Gevers D."/>
            <person name="Blanton J.M."/>
            <person name="Fenno C.J."/>
            <person name="Baranova O.V."/>
            <person name="Mathney J."/>
            <person name="Dewhirst F.E."/>
            <person name="Izard J."/>
            <person name="Young S.K."/>
            <person name="Zeng Q."/>
            <person name="Gargeya S."/>
            <person name="Fitzgerald M."/>
            <person name="Haas B."/>
            <person name="Abouelleil A."/>
            <person name="Alvarado L."/>
            <person name="Arachchi H.M."/>
            <person name="Berlin A."/>
            <person name="Chapman S.B."/>
            <person name="Gearin G."/>
            <person name="Goldberg J."/>
            <person name="Griggs A."/>
            <person name="Gujja S."/>
            <person name="Hansen M."/>
            <person name="Heiman D."/>
            <person name="Howarth C."/>
            <person name="Larimer J."/>
            <person name="Lui A."/>
            <person name="MacDonald P.J.P."/>
            <person name="McCowen C."/>
            <person name="Montmayeur A."/>
            <person name="Murphy C."/>
            <person name="Neiman D."/>
            <person name="Pearson M."/>
            <person name="Priest M."/>
            <person name="Roberts A."/>
            <person name="Saif S."/>
            <person name="Shea T."/>
            <person name="Sisk P."/>
            <person name="Stolte C."/>
            <person name="Sykes S."/>
            <person name="Wortman J."/>
            <person name="Nusbaum C."/>
            <person name="Birren B."/>
        </authorList>
    </citation>
    <scope>NUCLEOTIDE SEQUENCE [LARGE SCALE GENOMIC DNA]</scope>
    <source>
        <strain evidence="6">H-22</strain>
    </source>
</reference>
<protein>
    <recommendedName>
        <fullName evidence="7">Virginiamycin A acetyltransferase</fullName>
    </recommendedName>
</protein>
<evidence type="ECO:0000256" key="1">
    <source>
        <dbReference type="ARBA" id="ARBA00007274"/>
    </source>
</evidence>
<dbReference type="Pfam" id="PF00132">
    <property type="entry name" value="Hexapep"/>
    <property type="match status" value="1"/>
</dbReference>
<comment type="similarity">
    <text evidence="1">Belongs to the transferase hexapeptide repeat family.</text>
</comment>
<dbReference type="CDD" id="cd03349">
    <property type="entry name" value="LbH_XAT"/>
    <property type="match status" value="1"/>
</dbReference>
<dbReference type="InterPro" id="IPR011004">
    <property type="entry name" value="Trimer_LpxA-like_sf"/>
</dbReference>
<dbReference type="PROSITE" id="PS00101">
    <property type="entry name" value="HEXAPEP_TRANSFERASES"/>
    <property type="match status" value="1"/>
</dbReference>
<evidence type="ECO:0000313" key="6">
    <source>
        <dbReference type="EMBL" id="EMB35298.1"/>
    </source>
</evidence>
<dbReference type="PATRIC" id="fig|999432.5.peg.594"/>
<dbReference type="PANTHER" id="PTHR43300">
    <property type="entry name" value="ACETYLTRANSFERASE"/>
    <property type="match status" value="1"/>
</dbReference>
<dbReference type="InterPro" id="IPR018357">
    <property type="entry name" value="Hexapep_transf_CS"/>
</dbReference>
<keyword evidence="5" id="KW-0012">Acyltransferase</keyword>
<dbReference type="RefSeq" id="WP_002683295.1">
    <property type="nucleotide sequence ID" value="NZ_CM001795.1"/>
</dbReference>
<keyword evidence="3" id="KW-0677">Repeat</keyword>
<keyword evidence="2" id="KW-0808">Transferase</keyword>
<dbReference type="Gene3D" id="2.160.10.10">
    <property type="entry name" value="Hexapeptide repeat proteins"/>
    <property type="match status" value="1"/>
</dbReference>
<proteinExistence type="inferred from homology"/>
<organism evidence="6">
    <name type="scientific">Treponema denticola H-22</name>
    <dbReference type="NCBI Taxonomy" id="999432"/>
    <lineage>
        <taxon>Bacteria</taxon>
        <taxon>Pseudomonadati</taxon>
        <taxon>Spirochaetota</taxon>
        <taxon>Spirochaetia</taxon>
        <taxon>Spirochaetales</taxon>
        <taxon>Treponemataceae</taxon>
        <taxon>Treponema</taxon>
    </lineage>
</organism>
<dbReference type="PANTHER" id="PTHR43300:SF11">
    <property type="entry name" value="ACETYLTRANSFERASE RV3034C-RELATED"/>
    <property type="match status" value="1"/>
</dbReference>
<dbReference type="NCBIfam" id="NF000311">
    <property type="entry name" value="Vat_ABCDEFH"/>
    <property type="match status" value="1"/>
</dbReference>
<dbReference type="SUPFAM" id="SSF51161">
    <property type="entry name" value="Trimeric LpxA-like enzymes"/>
    <property type="match status" value="1"/>
</dbReference>
<evidence type="ECO:0000256" key="4">
    <source>
        <dbReference type="ARBA" id="ARBA00023251"/>
    </source>
</evidence>
<dbReference type="AlphaFoldDB" id="A0A0E2EJG1"/>
<name>A0A0E2EJG1_TREDN</name>
<dbReference type="InterPro" id="IPR001451">
    <property type="entry name" value="Hexapep"/>
</dbReference>
<evidence type="ECO:0000256" key="3">
    <source>
        <dbReference type="ARBA" id="ARBA00022737"/>
    </source>
</evidence>
<dbReference type="Proteomes" id="UP000011705">
    <property type="component" value="Chromosome"/>
</dbReference>
<dbReference type="InterPro" id="IPR050179">
    <property type="entry name" value="Trans_hexapeptide_repeat"/>
</dbReference>
<accession>A0A0E2EJG1</accession>
<keyword evidence="4" id="KW-0046">Antibiotic resistance</keyword>
<dbReference type="GO" id="GO:0046677">
    <property type="term" value="P:response to antibiotic"/>
    <property type="evidence" value="ECO:0007669"/>
    <property type="project" value="UniProtKB-KW"/>
</dbReference>
<comment type="caution">
    <text evidence="6">The sequence shown here is derived from an EMBL/GenBank/DDBJ whole genome shotgun (WGS) entry which is preliminary data.</text>
</comment>
<dbReference type="HOGENOM" id="CLU_051638_5_3_12"/>